<dbReference type="NCBIfam" id="NF041518">
    <property type="entry name" value="choice_anch_Q"/>
    <property type="match status" value="1"/>
</dbReference>
<gene>
    <name evidence="2" type="ORF">MNBD_CHLOROFLEXI01-1452</name>
</gene>
<evidence type="ECO:0000256" key="1">
    <source>
        <dbReference type="SAM" id="MobiDB-lite"/>
    </source>
</evidence>
<evidence type="ECO:0008006" key="3">
    <source>
        <dbReference type="Google" id="ProtNLM"/>
    </source>
</evidence>
<evidence type="ECO:0000313" key="2">
    <source>
        <dbReference type="EMBL" id="VAW42509.1"/>
    </source>
</evidence>
<protein>
    <recommendedName>
        <fullName evidence="3">Extracellular nuclease</fullName>
    </recommendedName>
</protein>
<proteinExistence type="predicted"/>
<dbReference type="SUPFAM" id="SSF51126">
    <property type="entry name" value="Pectin lyase-like"/>
    <property type="match status" value="1"/>
</dbReference>
<dbReference type="EMBL" id="UOEU01000930">
    <property type="protein sequence ID" value="VAW42509.1"/>
    <property type="molecule type" value="Genomic_DNA"/>
</dbReference>
<organism evidence="2">
    <name type="scientific">hydrothermal vent metagenome</name>
    <dbReference type="NCBI Taxonomy" id="652676"/>
    <lineage>
        <taxon>unclassified sequences</taxon>
        <taxon>metagenomes</taxon>
        <taxon>ecological metagenomes</taxon>
    </lineage>
</organism>
<dbReference type="InterPro" id="IPR011050">
    <property type="entry name" value="Pectin_lyase_fold/virulence"/>
</dbReference>
<accession>A0A3B0VZT9</accession>
<dbReference type="AlphaFoldDB" id="A0A3B0VZT9"/>
<feature type="region of interest" description="Disordered" evidence="1">
    <location>
        <begin position="54"/>
        <end position="92"/>
    </location>
</feature>
<name>A0A3B0VZT9_9ZZZZ</name>
<reference evidence="2" key="1">
    <citation type="submission" date="2018-06" db="EMBL/GenBank/DDBJ databases">
        <authorList>
            <person name="Zhirakovskaya E."/>
        </authorList>
    </citation>
    <scope>NUCLEOTIDE SEQUENCE</scope>
</reference>
<sequence length="143" mass="14501">MQNITIFDGNTPSNGGGIYNSGILTVTNSTLSSNSANNGGGIYNNSGTTTVTNSTFSGNSANNDGGGILNGSNTAPLLGPLQDNGGPTFTHALLSGSPAINAGNTALTTDQRGVARPQGSNDDIGAFERDVYKIFLPFINNSE</sequence>
<dbReference type="InterPro" id="IPR059226">
    <property type="entry name" value="Choice_anch_Q_dom"/>
</dbReference>